<sequence>MAFTTARLATLSPSALFKIIGAPNTEKLVRLDGKPLAPGMPEQLVEKTEWEDWIDEDEEDVRLIDFGEAFPHSAPPTKLAEPGGLQAPEGIFTGKFDYRVDLWRAGCTSKLEGKFTRHATDPSLRPLLAIIKGLMRFRPQDRISADDALVLLDGPEPSKKPEPEPKAKGDNKAKGNLNAAEGGTSEEEGELNVGGNVDAEEGTDIENHTNSKSNSNSNNDNDGNSADGEANNKDNKGRDCEEVENIEPLSVLSNSTSWMNNRGILEIFPRTEQYNTTLAPRCRIRAIVSYSSSHGIPADAQPCPQRGIPSGFGIPQLMGPTPTPKDSSTPQNRQP</sequence>
<dbReference type="SUPFAM" id="SSF56112">
    <property type="entry name" value="Protein kinase-like (PK-like)"/>
    <property type="match status" value="1"/>
</dbReference>
<feature type="compositionally biased region" description="Low complexity" evidence="1">
    <location>
        <begin position="210"/>
        <end position="229"/>
    </location>
</feature>
<dbReference type="HOGENOM" id="CLU_829003_0_0_1"/>
<name>Q2H7G5_CHAGB</name>
<dbReference type="InParanoid" id="Q2H7G5"/>
<reference evidence="3" key="1">
    <citation type="journal article" date="2015" name="Genome Announc.">
        <title>Draft genome sequence of the cellulolytic fungus Chaetomium globosum.</title>
        <authorList>
            <person name="Cuomo C.A."/>
            <person name="Untereiner W.A."/>
            <person name="Ma L.-J."/>
            <person name="Grabherr M."/>
            <person name="Birren B.W."/>
        </authorList>
    </citation>
    <scope>NUCLEOTIDE SEQUENCE [LARGE SCALE GENOMIC DNA]</scope>
    <source>
        <strain evidence="3">ATCC 6205 / CBS 148.51 / DSM 1962 / NBRC 6347 / NRRL 1970</strain>
    </source>
</reference>
<dbReference type="InterPro" id="IPR011009">
    <property type="entry name" value="Kinase-like_dom_sf"/>
</dbReference>
<evidence type="ECO:0000313" key="3">
    <source>
        <dbReference type="Proteomes" id="UP000001056"/>
    </source>
</evidence>
<dbReference type="Gene3D" id="1.10.510.10">
    <property type="entry name" value="Transferase(Phosphotransferase) domain 1"/>
    <property type="match status" value="1"/>
</dbReference>
<dbReference type="Proteomes" id="UP000001056">
    <property type="component" value="Unassembled WGS sequence"/>
</dbReference>
<dbReference type="EMBL" id="CH408031">
    <property type="protein sequence ID" value="EAQ88781.1"/>
    <property type="molecule type" value="Genomic_DNA"/>
</dbReference>
<gene>
    <name evidence="2" type="ORF">CHGG_05400</name>
</gene>
<keyword evidence="3" id="KW-1185">Reference proteome</keyword>
<dbReference type="AlphaFoldDB" id="Q2H7G5"/>
<dbReference type="GeneID" id="4391210"/>
<evidence type="ECO:0000313" key="2">
    <source>
        <dbReference type="EMBL" id="EAQ88781.1"/>
    </source>
</evidence>
<accession>Q2H7G5</accession>
<protein>
    <recommendedName>
        <fullName evidence="4">Protein kinase domain-containing protein</fullName>
    </recommendedName>
</protein>
<feature type="compositionally biased region" description="Polar residues" evidence="1">
    <location>
        <begin position="324"/>
        <end position="335"/>
    </location>
</feature>
<dbReference type="STRING" id="306901.Q2H7G5"/>
<organism evidence="2 3">
    <name type="scientific">Chaetomium globosum (strain ATCC 6205 / CBS 148.51 / DSM 1962 / NBRC 6347 / NRRL 1970)</name>
    <name type="common">Soil fungus</name>
    <dbReference type="NCBI Taxonomy" id="306901"/>
    <lineage>
        <taxon>Eukaryota</taxon>
        <taxon>Fungi</taxon>
        <taxon>Dikarya</taxon>
        <taxon>Ascomycota</taxon>
        <taxon>Pezizomycotina</taxon>
        <taxon>Sordariomycetes</taxon>
        <taxon>Sordariomycetidae</taxon>
        <taxon>Sordariales</taxon>
        <taxon>Chaetomiaceae</taxon>
        <taxon>Chaetomium</taxon>
    </lineage>
</organism>
<evidence type="ECO:0000256" key="1">
    <source>
        <dbReference type="SAM" id="MobiDB-lite"/>
    </source>
</evidence>
<feature type="compositionally biased region" description="Basic and acidic residues" evidence="1">
    <location>
        <begin position="156"/>
        <end position="173"/>
    </location>
</feature>
<dbReference type="OrthoDB" id="5979581at2759"/>
<feature type="compositionally biased region" description="Basic and acidic residues" evidence="1">
    <location>
        <begin position="230"/>
        <end position="240"/>
    </location>
</feature>
<feature type="region of interest" description="Disordered" evidence="1">
    <location>
        <begin position="299"/>
        <end position="335"/>
    </location>
</feature>
<evidence type="ECO:0008006" key="4">
    <source>
        <dbReference type="Google" id="ProtNLM"/>
    </source>
</evidence>
<proteinExistence type="predicted"/>
<feature type="region of interest" description="Disordered" evidence="1">
    <location>
        <begin position="152"/>
        <end position="242"/>
    </location>
</feature>
<dbReference type="eggNOG" id="KOG1290">
    <property type="taxonomic scope" value="Eukaryota"/>
</dbReference>
<dbReference type="VEuPathDB" id="FungiDB:CHGG_05400"/>
<dbReference type="RefSeq" id="XP_001221495.1">
    <property type="nucleotide sequence ID" value="XM_001221494.1"/>
</dbReference>